<dbReference type="PROSITE" id="PS01081">
    <property type="entry name" value="HTH_TETR_1"/>
    <property type="match status" value="1"/>
</dbReference>
<dbReference type="AlphaFoldDB" id="A0A1C4C9P7"/>
<keyword evidence="1" id="KW-0805">Transcription regulation</keyword>
<accession>A0A1C4C9P7</accession>
<dbReference type="InterPro" id="IPR009057">
    <property type="entry name" value="Homeodomain-like_sf"/>
</dbReference>
<organism evidence="6 8">
    <name type="scientific">Bacillus thuringiensis</name>
    <dbReference type="NCBI Taxonomy" id="1428"/>
    <lineage>
        <taxon>Bacteria</taxon>
        <taxon>Bacillati</taxon>
        <taxon>Bacillota</taxon>
        <taxon>Bacilli</taxon>
        <taxon>Bacillales</taxon>
        <taxon>Bacillaceae</taxon>
        <taxon>Bacillus</taxon>
        <taxon>Bacillus cereus group</taxon>
    </lineage>
</organism>
<keyword evidence="3" id="KW-0804">Transcription</keyword>
<dbReference type="Proteomes" id="UP000295285">
    <property type="component" value="Unassembled WGS sequence"/>
</dbReference>
<dbReference type="InterPro" id="IPR050109">
    <property type="entry name" value="HTH-type_TetR-like_transc_reg"/>
</dbReference>
<dbReference type="Pfam" id="PF00440">
    <property type="entry name" value="TetR_N"/>
    <property type="match status" value="1"/>
</dbReference>
<evidence type="ECO:0000313" key="6">
    <source>
        <dbReference type="EMBL" id="SCC15752.1"/>
    </source>
</evidence>
<evidence type="ECO:0000256" key="4">
    <source>
        <dbReference type="PROSITE-ProRule" id="PRU00335"/>
    </source>
</evidence>
<sequence length="194" mass="21505">MAKPNVVNKKKLLEAAKAIIAEHGMEKLTLKAVAESAEVTQGTVYYHFKTKDQLLLEVTESFCKASWEQIGKDVQLEKALQSAESRCVKDSMYHHLFFQLVASGLQNDAMKDKIGGLLHYENQELKGVLNKKIGDTMTTQISTETLSILCNALIDGLALQALFNPSFSTDKVYGDLYTLLEKFSVLQKGGNVSE</sequence>
<dbReference type="PRINTS" id="PR00455">
    <property type="entry name" value="HTHTETR"/>
</dbReference>
<evidence type="ECO:0000313" key="8">
    <source>
        <dbReference type="Proteomes" id="UP000195991"/>
    </source>
</evidence>
<dbReference type="EMBL" id="SMDG01000020">
    <property type="protein sequence ID" value="TCW49218.1"/>
    <property type="molecule type" value="Genomic_DNA"/>
</dbReference>
<evidence type="ECO:0000313" key="7">
    <source>
        <dbReference type="EMBL" id="TCW49218.1"/>
    </source>
</evidence>
<dbReference type="RefSeq" id="WP_087983192.1">
    <property type="nucleotide sequence ID" value="NZ_FMBI01000027.1"/>
</dbReference>
<evidence type="ECO:0000259" key="5">
    <source>
        <dbReference type="PROSITE" id="PS50977"/>
    </source>
</evidence>
<name>A0A1C4C9P7_BACTU</name>
<feature type="DNA-binding region" description="H-T-H motif" evidence="4">
    <location>
        <begin position="29"/>
        <end position="48"/>
    </location>
</feature>
<dbReference type="Gene3D" id="1.10.357.10">
    <property type="entry name" value="Tetracycline Repressor, domain 2"/>
    <property type="match status" value="1"/>
</dbReference>
<reference evidence="7 9" key="2">
    <citation type="submission" date="2019-03" db="EMBL/GenBank/DDBJ databases">
        <title>Above-ground endophytic microbial communities from plants in different locations in the United States.</title>
        <authorList>
            <person name="Frank C."/>
        </authorList>
    </citation>
    <scope>NUCLEOTIDE SEQUENCE [LARGE SCALE GENOMIC DNA]</scope>
    <source>
        <strain evidence="7 9">LP_2_YM</strain>
    </source>
</reference>
<dbReference type="Proteomes" id="UP000195991">
    <property type="component" value="Unassembled WGS sequence"/>
</dbReference>
<protein>
    <submittedName>
        <fullName evidence="7">TetR family transcriptional regulator</fullName>
    </submittedName>
    <submittedName>
        <fullName evidence="6">Transcriptional regulator, TetR family</fullName>
    </submittedName>
</protein>
<dbReference type="InterPro" id="IPR001647">
    <property type="entry name" value="HTH_TetR"/>
</dbReference>
<dbReference type="GO" id="GO:0000976">
    <property type="term" value="F:transcription cis-regulatory region binding"/>
    <property type="evidence" value="ECO:0007669"/>
    <property type="project" value="TreeGrafter"/>
</dbReference>
<dbReference type="SUPFAM" id="SSF48498">
    <property type="entry name" value="Tetracyclin repressor-like, C-terminal domain"/>
    <property type="match status" value="1"/>
</dbReference>
<dbReference type="SUPFAM" id="SSF46689">
    <property type="entry name" value="Homeodomain-like"/>
    <property type="match status" value="1"/>
</dbReference>
<dbReference type="InterPro" id="IPR036271">
    <property type="entry name" value="Tet_transcr_reg_TetR-rel_C_sf"/>
</dbReference>
<dbReference type="EMBL" id="FMBI01000027">
    <property type="protein sequence ID" value="SCC15752.1"/>
    <property type="molecule type" value="Genomic_DNA"/>
</dbReference>
<evidence type="ECO:0000256" key="1">
    <source>
        <dbReference type="ARBA" id="ARBA00023015"/>
    </source>
</evidence>
<dbReference type="PANTHER" id="PTHR30055:SF234">
    <property type="entry name" value="HTH-TYPE TRANSCRIPTIONAL REGULATOR BETI"/>
    <property type="match status" value="1"/>
</dbReference>
<keyword evidence="2 4" id="KW-0238">DNA-binding</keyword>
<proteinExistence type="predicted"/>
<dbReference type="GO" id="GO:0003700">
    <property type="term" value="F:DNA-binding transcription factor activity"/>
    <property type="evidence" value="ECO:0007669"/>
    <property type="project" value="TreeGrafter"/>
</dbReference>
<evidence type="ECO:0000256" key="2">
    <source>
        <dbReference type="ARBA" id="ARBA00023125"/>
    </source>
</evidence>
<evidence type="ECO:0000256" key="3">
    <source>
        <dbReference type="ARBA" id="ARBA00023163"/>
    </source>
</evidence>
<evidence type="ECO:0000313" key="9">
    <source>
        <dbReference type="Proteomes" id="UP000295285"/>
    </source>
</evidence>
<dbReference type="PANTHER" id="PTHR30055">
    <property type="entry name" value="HTH-TYPE TRANSCRIPTIONAL REGULATOR RUTR"/>
    <property type="match status" value="1"/>
</dbReference>
<gene>
    <name evidence="6" type="ORF">BTT61001_01661</name>
    <name evidence="7" type="ORF">EC910_12052</name>
</gene>
<feature type="domain" description="HTH tetR-type" evidence="5">
    <location>
        <begin position="6"/>
        <end position="66"/>
    </location>
</feature>
<reference evidence="6 8" key="1">
    <citation type="submission" date="2016-08" db="EMBL/GenBank/DDBJ databases">
        <authorList>
            <person name="Seilhamer J.J."/>
        </authorList>
    </citation>
    <scope>NUCLEOTIDE SEQUENCE [LARGE SCALE GENOMIC DNA]</scope>
    <source>
        <strain evidence="6 8">IEBC_T61001</strain>
    </source>
</reference>
<dbReference type="PROSITE" id="PS50977">
    <property type="entry name" value="HTH_TETR_2"/>
    <property type="match status" value="1"/>
</dbReference>
<dbReference type="InterPro" id="IPR023772">
    <property type="entry name" value="DNA-bd_HTH_TetR-type_CS"/>
</dbReference>